<dbReference type="EMBL" id="BFFP01000028">
    <property type="protein sequence ID" value="GBG95226.1"/>
    <property type="molecule type" value="Genomic_DNA"/>
</dbReference>
<keyword evidence="2" id="KW-0378">Hydrolase</keyword>
<dbReference type="InterPro" id="IPR014905">
    <property type="entry name" value="HIRAN"/>
</dbReference>
<evidence type="ECO:0000313" key="6">
    <source>
        <dbReference type="Proteomes" id="UP000286848"/>
    </source>
</evidence>
<evidence type="ECO:0000259" key="4">
    <source>
        <dbReference type="Pfam" id="PF08797"/>
    </source>
</evidence>
<dbReference type="GO" id="GO:0003676">
    <property type="term" value="F:nucleic acid binding"/>
    <property type="evidence" value="ECO:0007669"/>
    <property type="project" value="InterPro"/>
</dbReference>
<evidence type="ECO:0000256" key="1">
    <source>
        <dbReference type="ARBA" id="ARBA00022723"/>
    </source>
</evidence>
<organism evidence="5 6">
    <name type="scientific">Ligilactobacillus salitolerans</name>
    <dbReference type="NCBI Taxonomy" id="1808352"/>
    <lineage>
        <taxon>Bacteria</taxon>
        <taxon>Bacillati</taxon>
        <taxon>Bacillota</taxon>
        <taxon>Bacilli</taxon>
        <taxon>Lactobacillales</taxon>
        <taxon>Lactobacillaceae</taxon>
        <taxon>Ligilactobacillus</taxon>
    </lineage>
</organism>
<evidence type="ECO:0000313" key="5">
    <source>
        <dbReference type="EMBL" id="GBG95226.1"/>
    </source>
</evidence>
<gene>
    <name evidence="5" type="ORF">LFYK43_16850</name>
</gene>
<feature type="domain" description="HIRAN" evidence="4">
    <location>
        <begin position="166"/>
        <end position="219"/>
    </location>
</feature>
<accession>A0A401IUN4</accession>
<protein>
    <recommendedName>
        <fullName evidence="4">HIRAN domain-containing protein</fullName>
    </recommendedName>
</protein>
<dbReference type="Gene3D" id="3.30.70.2330">
    <property type="match status" value="1"/>
</dbReference>
<comment type="caution">
    <text evidence="5">The sequence shown here is derived from an EMBL/GenBank/DDBJ whole genome shotgun (WGS) entry which is preliminary data.</text>
</comment>
<dbReference type="RefSeq" id="WP_158609220.1">
    <property type="nucleotide sequence ID" value="NZ_BFFP01000028.1"/>
</dbReference>
<sequence>MAKSCEICGKQLGLFSVKYKIFDDKIICSNCKKDSGVTENLDWETAEVLATDMNNDVGEQYLIKIGSDLSKKHRMEVEEQKEVEKKQQEDRLNAARETLQKAKEREERQLIAAFKVAGISNYDINKAVNYAKRQDLFEPYDGYTASDIKEMPYSEFYEVDFSNCVDKVNLVAEPENKYDKNAIRVEITIKEKRFMIGYVPKKRNEEIKKIIDEYSSKASQLSVDYELTGGKFKIAEEDDMDFSDNPKLKIAVNNLNYGFNIRLLDLSK</sequence>
<keyword evidence="3" id="KW-0175">Coiled coil</keyword>
<feature type="coiled-coil region" evidence="3">
    <location>
        <begin position="78"/>
        <end position="112"/>
    </location>
</feature>
<keyword evidence="6" id="KW-1185">Reference proteome</keyword>
<dbReference type="GO" id="GO:0008270">
    <property type="term" value="F:zinc ion binding"/>
    <property type="evidence" value="ECO:0007669"/>
    <property type="project" value="InterPro"/>
</dbReference>
<proteinExistence type="predicted"/>
<dbReference type="GO" id="GO:0016818">
    <property type="term" value="F:hydrolase activity, acting on acid anhydrides, in phosphorus-containing anhydrides"/>
    <property type="evidence" value="ECO:0007669"/>
    <property type="project" value="InterPro"/>
</dbReference>
<keyword evidence="1" id="KW-0479">Metal-binding</keyword>
<name>A0A401IUN4_9LACO</name>
<dbReference type="OrthoDB" id="1650885at2"/>
<evidence type="ECO:0000256" key="2">
    <source>
        <dbReference type="ARBA" id="ARBA00022801"/>
    </source>
</evidence>
<evidence type="ECO:0000256" key="3">
    <source>
        <dbReference type="SAM" id="Coils"/>
    </source>
</evidence>
<dbReference type="Pfam" id="PF08797">
    <property type="entry name" value="HIRAN"/>
    <property type="match status" value="1"/>
</dbReference>
<dbReference type="AlphaFoldDB" id="A0A401IUN4"/>
<dbReference type="Proteomes" id="UP000286848">
    <property type="component" value="Unassembled WGS sequence"/>
</dbReference>
<reference evidence="5 6" key="1">
    <citation type="journal article" date="2019" name="Int. J. Syst. Evol. Microbiol.">
        <title>Lactobacillus salitolerans sp. nov., a novel lactic acid bacterium isolated from spent mushroom substrates.</title>
        <authorList>
            <person name="Tohno M."/>
            <person name="Tanizawa Y."/>
            <person name="Kojima Y."/>
            <person name="Sakamoto M."/>
            <person name="Nakamura Y."/>
            <person name="Ohkuma M."/>
            <person name="Kobayashi H."/>
        </authorList>
    </citation>
    <scope>NUCLEOTIDE SEQUENCE [LARGE SCALE GENOMIC DNA]</scope>
    <source>
        <strain evidence="5 6">YK43</strain>
    </source>
</reference>